<feature type="transmembrane region" description="Helical" evidence="1">
    <location>
        <begin position="20"/>
        <end position="38"/>
    </location>
</feature>
<proteinExistence type="predicted"/>
<keyword evidence="1" id="KW-0812">Transmembrane</keyword>
<dbReference type="KEGG" id="vg:2979157"/>
<reference evidence="2 3" key="1">
    <citation type="journal article" date="2004" name="J. Virol.">
        <title>Complete genome sequence of lymphocystis disease virus isolated from China.</title>
        <authorList>
            <person name="Zhang Q.Y."/>
            <person name="Xiao F."/>
            <person name="Xie J."/>
            <person name="Li Z.Q."/>
            <person name="Gui J.F."/>
        </authorList>
    </citation>
    <scope>NUCLEOTIDE SEQUENCE [LARGE SCALE GENOMIC DNA]</scope>
</reference>
<evidence type="ECO:0000313" key="2">
    <source>
        <dbReference type="EMBL" id="AAU10869.1"/>
    </source>
</evidence>
<dbReference type="GeneID" id="2979157"/>
<keyword evidence="1" id="KW-0472">Membrane</keyword>
<keyword evidence="3" id="KW-1185">Reference proteome</keyword>
<evidence type="ECO:0000256" key="1">
    <source>
        <dbReference type="SAM" id="Phobius"/>
    </source>
</evidence>
<keyword evidence="1" id="KW-1133">Transmembrane helix</keyword>
<evidence type="ECO:0000313" key="3">
    <source>
        <dbReference type="Proteomes" id="UP000106699"/>
    </source>
</evidence>
<protein>
    <submittedName>
        <fullName evidence="2">Uncharacterized protein</fullName>
    </submittedName>
</protein>
<dbReference type="RefSeq" id="YP_073530.1">
    <property type="nucleotide sequence ID" value="NC_005902.1"/>
</dbReference>
<dbReference type="Proteomes" id="UP000106699">
    <property type="component" value="Segment"/>
</dbReference>
<dbReference type="EMBL" id="AY380826">
    <property type="protein sequence ID" value="AAU10869.1"/>
    <property type="molecule type" value="Genomic_DNA"/>
</dbReference>
<accession>Q678I8</accession>
<organism evidence="2 3">
    <name type="scientific">lymphocystis disease virus-China</name>
    <dbReference type="NCBI Taxonomy" id="256729"/>
    <lineage>
        <taxon>Viruses</taxon>
        <taxon>Varidnaviria</taxon>
        <taxon>Bamfordvirae</taxon>
        <taxon>Nucleocytoviricota</taxon>
        <taxon>Megaviricetes</taxon>
        <taxon>Pimascovirales</taxon>
        <taxon>Pimascovirales incertae sedis</taxon>
        <taxon>Iridoviridae</taxon>
        <taxon>Alphairidovirinae</taxon>
        <taxon>Lymphocystivirus</taxon>
        <taxon>Lymphocystivirus paralichthys1</taxon>
        <taxon>Lymphocystis disease virus 2</taxon>
    </lineage>
</organism>
<sequence>MYYISNITYTFLVTIYKSIFLLKNQIFCIFNLLILRFIRVNVANVRI</sequence>
<name>Q678I8_9VIRU</name>